<evidence type="ECO:0000256" key="5">
    <source>
        <dbReference type="ARBA" id="ARBA00022679"/>
    </source>
</evidence>
<dbReference type="GO" id="GO:0005789">
    <property type="term" value="C:endoplasmic reticulum membrane"/>
    <property type="evidence" value="ECO:0007669"/>
    <property type="project" value="UniProtKB-SubCell"/>
</dbReference>
<dbReference type="Pfam" id="PF05208">
    <property type="entry name" value="ALG3"/>
    <property type="match status" value="1"/>
</dbReference>
<dbReference type="Proteomes" id="UP001530315">
    <property type="component" value="Unassembled WGS sequence"/>
</dbReference>
<keyword evidence="9 11" id="KW-0472">Membrane</keyword>
<dbReference type="PANTHER" id="PTHR12646">
    <property type="entry name" value="NOT56 - RELATED"/>
    <property type="match status" value="1"/>
</dbReference>
<feature type="transmembrane region" description="Helical" evidence="11">
    <location>
        <begin position="174"/>
        <end position="203"/>
    </location>
</feature>
<evidence type="ECO:0000256" key="10">
    <source>
        <dbReference type="ARBA" id="ARBA00049506"/>
    </source>
</evidence>
<feature type="transmembrane region" description="Helical" evidence="11">
    <location>
        <begin position="215"/>
        <end position="231"/>
    </location>
</feature>
<comment type="caution">
    <text evidence="12">The sequence shown here is derived from an EMBL/GenBank/DDBJ whole genome shotgun (WGS) entry which is preliminary data.</text>
</comment>
<accession>A0ABD3NQM9</accession>
<dbReference type="EMBL" id="JALLAZ020001232">
    <property type="protein sequence ID" value="KAL3778212.1"/>
    <property type="molecule type" value="Genomic_DNA"/>
</dbReference>
<dbReference type="GO" id="GO:0052925">
    <property type="term" value="F:dol-P-Man:Man(5)GlcNAc(2)-PP-Dol alpha-1,3-mannosyltransferase activity"/>
    <property type="evidence" value="ECO:0007669"/>
    <property type="project" value="UniProtKB-EC"/>
</dbReference>
<evidence type="ECO:0000256" key="1">
    <source>
        <dbReference type="ARBA" id="ARBA00004477"/>
    </source>
</evidence>
<comment type="pathway">
    <text evidence="2">Protein modification; protein glycosylation.</text>
</comment>
<gene>
    <name evidence="12" type="ORF">ACHAW5_009614</name>
</gene>
<evidence type="ECO:0000256" key="7">
    <source>
        <dbReference type="ARBA" id="ARBA00022824"/>
    </source>
</evidence>
<evidence type="ECO:0000256" key="9">
    <source>
        <dbReference type="ARBA" id="ARBA00023136"/>
    </source>
</evidence>
<feature type="transmembrane region" description="Helical" evidence="11">
    <location>
        <begin position="396"/>
        <end position="417"/>
    </location>
</feature>
<feature type="transmembrane region" description="Helical" evidence="11">
    <location>
        <begin position="147"/>
        <end position="168"/>
    </location>
</feature>
<organism evidence="12 13">
    <name type="scientific">Stephanodiscus triporus</name>
    <dbReference type="NCBI Taxonomy" id="2934178"/>
    <lineage>
        <taxon>Eukaryota</taxon>
        <taxon>Sar</taxon>
        <taxon>Stramenopiles</taxon>
        <taxon>Ochrophyta</taxon>
        <taxon>Bacillariophyta</taxon>
        <taxon>Coscinodiscophyceae</taxon>
        <taxon>Thalassiosirophycidae</taxon>
        <taxon>Stephanodiscales</taxon>
        <taxon>Stephanodiscaceae</taxon>
        <taxon>Stephanodiscus</taxon>
    </lineage>
</organism>
<evidence type="ECO:0000256" key="4">
    <source>
        <dbReference type="ARBA" id="ARBA00022676"/>
    </source>
</evidence>
<evidence type="ECO:0000313" key="12">
    <source>
        <dbReference type="EMBL" id="KAL3778212.1"/>
    </source>
</evidence>
<dbReference type="PANTHER" id="PTHR12646:SF0">
    <property type="entry name" value="DOL-P-MAN:MAN(5)GLCNAC(2)-PP-DOL ALPHA-1,3-MANNOSYLTRANSFERASE"/>
    <property type="match status" value="1"/>
</dbReference>
<comment type="subcellular location">
    <subcellularLocation>
        <location evidence="1">Endoplasmic reticulum membrane</location>
        <topology evidence="1">Multi-pass membrane protein</topology>
    </subcellularLocation>
</comment>
<evidence type="ECO:0000313" key="13">
    <source>
        <dbReference type="Proteomes" id="UP001530315"/>
    </source>
</evidence>
<evidence type="ECO:0000256" key="2">
    <source>
        <dbReference type="ARBA" id="ARBA00004922"/>
    </source>
</evidence>
<comment type="catalytic activity">
    <reaction evidence="10">
        <text>an alpha-D-Man-(1-&gt;2)-alpha-D-Man-(1-&gt;2)-alpha-D-Man-(1-&gt;3)-[alpha-D-Man-(1-&gt;6)]-beta-D-Man-(1-&gt;4)-beta-D-GlcNAc-(1-&gt;4)-alpha-D-GlcNAc-diphospho-di-trans,poly-cis-dolichol + a di-trans,poly-cis-dolichyl beta-D-mannosyl phosphate = an alpha-D-Man-(1-&gt;2)-alpha-D-Man-(1-&gt;2)-alpha-D-Man-(1-&gt;3)-[alpha-D-Man-(1-&gt;3)-alpha-D-Man-(1-&gt;6)]-beta-D-Man-(1-&gt;4)-beta-D-GlcNAc-(1-&gt;4)-alpha-D-GlcNAc-diphospho-di-trans,poly-cis-dolichol + a di-trans,poly-cis-dolichyl phosphate + H(+)</text>
        <dbReference type="Rhea" id="RHEA:29527"/>
        <dbReference type="Rhea" id="RHEA-COMP:19498"/>
        <dbReference type="Rhea" id="RHEA-COMP:19501"/>
        <dbReference type="Rhea" id="RHEA-COMP:19516"/>
        <dbReference type="Rhea" id="RHEA-COMP:19517"/>
        <dbReference type="ChEBI" id="CHEBI:15378"/>
        <dbReference type="ChEBI" id="CHEBI:57683"/>
        <dbReference type="ChEBI" id="CHEBI:58211"/>
        <dbReference type="ChEBI" id="CHEBI:132515"/>
        <dbReference type="ChEBI" id="CHEBI:132516"/>
        <dbReference type="EC" id="2.4.1.258"/>
    </reaction>
    <physiologicalReaction direction="left-to-right" evidence="10">
        <dbReference type="Rhea" id="RHEA:29528"/>
    </physiologicalReaction>
</comment>
<keyword evidence="8 11" id="KW-1133">Transmembrane helix</keyword>
<name>A0ABD3NQM9_9STRA</name>
<keyword evidence="4" id="KW-0328">Glycosyltransferase</keyword>
<dbReference type="InterPro" id="IPR007873">
    <property type="entry name" value="Glycosyltransferase_ALG3"/>
</dbReference>
<keyword evidence="6 11" id="KW-0812">Transmembrane</keyword>
<feature type="transmembrane region" description="Helical" evidence="11">
    <location>
        <begin position="365"/>
        <end position="384"/>
    </location>
</feature>
<feature type="transmembrane region" description="Helical" evidence="11">
    <location>
        <begin position="322"/>
        <end position="345"/>
    </location>
</feature>
<keyword evidence="7" id="KW-0256">Endoplasmic reticulum</keyword>
<evidence type="ECO:0000256" key="8">
    <source>
        <dbReference type="ARBA" id="ARBA00022989"/>
    </source>
</evidence>
<protein>
    <recommendedName>
        <fullName evidence="3">dolichyl-P-Man:Man5GlcNAc2-PP-dolichol alpha-1,3-mannosyltransferase</fullName>
        <ecNumber evidence="3">2.4.1.258</ecNumber>
    </recommendedName>
</protein>
<feature type="transmembrane region" description="Helical" evidence="11">
    <location>
        <begin position="270"/>
        <end position="291"/>
    </location>
</feature>
<dbReference type="AlphaFoldDB" id="A0ABD3NQM9"/>
<proteinExistence type="predicted"/>
<feature type="transmembrane region" description="Helical" evidence="11">
    <location>
        <begin position="84"/>
        <end position="103"/>
    </location>
</feature>
<dbReference type="EC" id="2.4.1.258" evidence="3"/>
<keyword evidence="13" id="KW-1185">Reference proteome</keyword>
<reference evidence="12 13" key="1">
    <citation type="submission" date="2024-10" db="EMBL/GenBank/DDBJ databases">
        <title>Updated reference genomes for cyclostephanoid diatoms.</title>
        <authorList>
            <person name="Roberts W.R."/>
            <person name="Alverson A.J."/>
        </authorList>
    </citation>
    <scope>NUCLEOTIDE SEQUENCE [LARGE SCALE GENOMIC DNA]</scope>
    <source>
        <strain evidence="12 13">AJA276-08</strain>
    </source>
</reference>
<evidence type="ECO:0000256" key="3">
    <source>
        <dbReference type="ARBA" id="ARBA00011964"/>
    </source>
</evidence>
<evidence type="ECO:0000256" key="6">
    <source>
        <dbReference type="ARBA" id="ARBA00022692"/>
    </source>
</evidence>
<keyword evidence="5" id="KW-0808">Transferase</keyword>
<sequence length="427" mass="49255">MTTLIVLRVPYTEIDWVAYMQEVTTYQAGERDYVNIKGDTGPLVYPAGFLYLYEWCKSLAAHSQGGSDESVLDGSTSAEAIRRVQWLFVALYLFNASVVLALYHKVFLEMRRRHEQKQHSSRTATEVWYWRVAMGFTCLSKRVHSIFVLRLFNDAPAMTLLHLSMYLFACWDAWLLGCVVFSLAVSIKMNVLLFAPGLLLLLLQKNQSISGTAKHLIICALVQLVLGWPFLSTYPVSYIKKAFEFDRIFFFKWTVNWKFLSEELFVSKRWALVLLISHLGTLLFLGVKWWNASNCQRGQTKTREWMCWTKKRDDNLRLSPEYIIYTMFVSNYIGIVFARTLHYQFYCWYFHSLPAMHWIATGSPMSIFNVLSSLIAILGIEYAFNTYPATGASSMILQLSHLFLLVKIFLAGVPPITLEKNGVKKSE</sequence>
<evidence type="ECO:0000256" key="11">
    <source>
        <dbReference type="SAM" id="Phobius"/>
    </source>
</evidence>